<accession>A0A2S1YRY8</accession>
<evidence type="ECO:0000313" key="2">
    <source>
        <dbReference type="Proteomes" id="UP000245250"/>
    </source>
</evidence>
<dbReference type="AlphaFoldDB" id="A0A2S1YRY8"/>
<organism evidence="1 2">
    <name type="scientific">Flavobacterium crocinum</name>
    <dbReference type="NCBI Taxonomy" id="2183896"/>
    <lineage>
        <taxon>Bacteria</taxon>
        <taxon>Pseudomonadati</taxon>
        <taxon>Bacteroidota</taxon>
        <taxon>Flavobacteriia</taxon>
        <taxon>Flavobacteriales</taxon>
        <taxon>Flavobacteriaceae</taxon>
        <taxon>Flavobacterium</taxon>
    </lineage>
</organism>
<sequence>MKNAFTFAPRKYGKFIEGLEGKVEKLRRKKVSFFFKFFLRETKRISSFAPALRNKRRKQNYVRRHIELTAVLSKRQDK</sequence>
<reference evidence="1 2" key="1">
    <citation type="submission" date="2018-05" db="EMBL/GenBank/DDBJ databases">
        <title>Genome sequencing of Flavobacterium sp. HYN0056.</title>
        <authorList>
            <person name="Yi H."/>
            <person name="Baek C."/>
        </authorList>
    </citation>
    <scope>NUCLEOTIDE SEQUENCE [LARGE SCALE GENOMIC DNA]</scope>
    <source>
        <strain evidence="1 2">HYN0056</strain>
    </source>
</reference>
<keyword evidence="2" id="KW-1185">Reference proteome</keyword>
<proteinExistence type="predicted"/>
<gene>
    <name evidence="1" type="ORF">HYN56_22440</name>
</gene>
<dbReference type="EMBL" id="CP029255">
    <property type="protein sequence ID" value="AWK06836.1"/>
    <property type="molecule type" value="Genomic_DNA"/>
</dbReference>
<dbReference type="Proteomes" id="UP000245250">
    <property type="component" value="Chromosome"/>
</dbReference>
<name>A0A2S1YRY8_9FLAO</name>
<dbReference type="KEGG" id="fcr:HYN56_22440"/>
<evidence type="ECO:0000313" key="1">
    <source>
        <dbReference type="EMBL" id="AWK06836.1"/>
    </source>
</evidence>
<protein>
    <submittedName>
        <fullName evidence="1">Uncharacterized protein</fullName>
    </submittedName>
</protein>